<dbReference type="AlphaFoldDB" id="A0A1Y2CB16"/>
<gene>
    <name evidence="3" type="ORF">BCR33DRAFT_717147</name>
</gene>
<sequence>MSTVRNWTVLAAVLFLSLFVYSQLRSASTSSSQVNCYHTSEPVKAVPESHLQSVPDLSYDQIYLFGDSLTDFAIKPGGWVNRLTVAYSRKADVVNRGVSALNSWNLRYLVPSFLRESPPNRIKLITILIGTNDFSISSFWTHVDLDVYKENLNILFHCQILVMTPPPMSTRSWKDGAYLIENAVIYRDACIETVTSLQQSMENVELLNLWDLFVPNGEYKQKDWNPSSVKKFFYDDGLMKAITTRWPELNPENMPHKLPFPHEFPVANSKDVEGLKKVLFKEARKP</sequence>
<evidence type="ECO:0000256" key="1">
    <source>
        <dbReference type="SAM" id="SignalP"/>
    </source>
</evidence>
<protein>
    <submittedName>
        <fullName evidence="3">SGNH hydrolase</fullName>
    </submittedName>
</protein>
<keyword evidence="1" id="KW-0732">Signal</keyword>
<dbReference type="Proteomes" id="UP000193642">
    <property type="component" value="Unassembled WGS sequence"/>
</dbReference>
<feature type="signal peptide" evidence="1">
    <location>
        <begin position="1"/>
        <end position="22"/>
    </location>
</feature>
<keyword evidence="4" id="KW-1185">Reference proteome</keyword>
<evidence type="ECO:0000313" key="4">
    <source>
        <dbReference type="Proteomes" id="UP000193642"/>
    </source>
</evidence>
<dbReference type="OrthoDB" id="671439at2759"/>
<accession>A0A1Y2CB16</accession>
<dbReference type="PANTHER" id="PTHR14209">
    <property type="entry name" value="ISOAMYL ACETATE-HYDROLYZING ESTERASE 1"/>
    <property type="match status" value="1"/>
</dbReference>
<dbReference type="Pfam" id="PF13472">
    <property type="entry name" value="Lipase_GDSL_2"/>
    <property type="match status" value="1"/>
</dbReference>
<dbReference type="GO" id="GO:0016787">
    <property type="term" value="F:hydrolase activity"/>
    <property type="evidence" value="ECO:0007669"/>
    <property type="project" value="UniProtKB-KW"/>
</dbReference>
<dbReference type="STRING" id="329046.A0A1Y2CB16"/>
<dbReference type="EMBL" id="MCGO01000023">
    <property type="protein sequence ID" value="ORY44034.1"/>
    <property type="molecule type" value="Genomic_DNA"/>
</dbReference>
<comment type="caution">
    <text evidence="3">The sequence shown here is derived from an EMBL/GenBank/DDBJ whole genome shotgun (WGS) entry which is preliminary data.</text>
</comment>
<dbReference type="InterPro" id="IPR045136">
    <property type="entry name" value="Iah1-like"/>
</dbReference>
<dbReference type="InterPro" id="IPR036514">
    <property type="entry name" value="SGNH_hydro_sf"/>
</dbReference>
<evidence type="ECO:0000259" key="2">
    <source>
        <dbReference type="Pfam" id="PF13472"/>
    </source>
</evidence>
<feature type="domain" description="SGNH hydrolase-type esterase" evidence="2">
    <location>
        <begin position="64"/>
        <end position="226"/>
    </location>
</feature>
<dbReference type="PANTHER" id="PTHR14209:SF19">
    <property type="entry name" value="ISOAMYL ACETATE-HYDROLYZING ESTERASE 1 HOMOLOG"/>
    <property type="match status" value="1"/>
</dbReference>
<feature type="chain" id="PRO_5012711409" evidence="1">
    <location>
        <begin position="23"/>
        <end position="286"/>
    </location>
</feature>
<name>A0A1Y2CB16_9FUNG</name>
<dbReference type="Gene3D" id="3.40.50.1110">
    <property type="entry name" value="SGNH hydrolase"/>
    <property type="match status" value="1"/>
</dbReference>
<dbReference type="InterPro" id="IPR013830">
    <property type="entry name" value="SGNH_hydro"/>
</dbReference>
<organism evidence="3 4">
    <name type="scientific">Rhizoclosmatium globosum</name>
    <dbReference type="NCBI Taxonomy" id="329046"/>
    <lineage>
        <taxon>Eukaryota</taxon>
        <taxon>Fungi</taxon>
        <taxon>Fungi incertae sedis</taxon>
        <taxon>Chytridiomycota</taxon>
        <taxon>Chytridiomycota incertae sedis</taxon>
        <taxon>Chytridiomycetes</taxon>
        <taxon>Chytridiales</taxon>
        <taxon>Chytriomycetaceae</taxon>
        <taxon>Rhizoclosmatium</taxon>
    </lineage>
</organism>
<evidence type="ECO:0000313" key="3">
    <source>
        <dbReference type="EMBL" id="ORY44034.1"/>
    </source>
</evidence>
<reference evidence="3 4" key="1">
    <citation type="submission" date="2016-07" db="EMBL/GenBank/DDBJ databases">
        <title>Pervasive Adenine N6-methylation of Active Genes in Fungi.</title>
        <authorList>
            <consortium name="DOE Joint Genome Institute"/>
            <person name="Mondo S.J."/>
            <person name="Dannebaum R.O."/>
            <person name="Kuo R.C."/>
            <person name="Labutti K."/>
            <person name="Haridas S."/>
            <person name="Kuo A."/>
            <person name="Salamov A."/>
            <person name="Ahrendt S.R."/>
            <person name="Lipzen A."/>
            <person name="Sullivan W."/>
            <person name="Andreopoulos W.B."/>
            <person name="Clum A."/>
            <person name="Lindquist E."/>
            <person name="Daum C."/>
            <person name="Ramamoorthy G.K."/>
            <person name="Gryganskyi A."/>
            <person name="Culley D."/>
            <person name="Magnuson J.K."/>
            <person name="James T.Y."/>
            <person name="O'Malley M.A."/>
            <person name="Stajich J.E."/>
            <person name="Spatafora J.W."/>
            <person name="Visel A."/>
            <person name="Grigoriev I.V."/>
        </authorList>
    </citation>
    <scope>NUCLEOTIDE SEQUENCE [LARGE SCALE GENOMIC DNA]</scope>
    <source>
        <strain evidence="3 4">JEL800</strain>
    </source>
</reference>
<dbReference type="SUPFAM" id="SSF52266">
    <property type="entry name" value="SGNH hydrolase"/>
    <property type="match status" value="1"/>
</dbReference>
<keyword evidence="3" id="KW-0378">Hydrolase</keyword>
<proteinExistence type="predicted"/>